<name>A0A164T226_9CRUS</name>
<protein>
    <submittedName>
        <fullName evidence="2">Uncharacterized protein</fullName>
    </submittedName>
</protein>
<dbReference type="Proteomes" id="UP000076858">
    <property type="component" value="Unassembled WGS sequence"/>
</dbReference>
<dbReference type="EMBL" id="LRGB01001877">
    <property type="protein sequence ID" value="KZS10145.1"/>
    <property type="molecule type" value="Genomic_DNA"/>
</dbReference>
<keyword evidence="3" id="KW-1185">Reference proteome</keyword>
<feature type="compositionally biased region" description="Acidic residues" evidence="1">
    <location>
        <begin position="93"/>
        <end position="102"/>
    </location>
</feature>
<proteinExistence type="predicted"/>
<comment type="caution">
    <text evidence="2">The sequence shown here is derived from an EMBL/GenBank/DDBJ whole genome shotgun (WGS) entry which is preliminary data.</text>
</comment>
<evidence type="ECO:0000313" key="2">
    <source>
        <dbReference type="EMBL" id="KZS10145.1"/>
    </source>
</evidence>
<dbReference type="OrthoDB" id="272624at2759"/>
<organism evidence="2 3">
    <name type="scientific">Daphnia magna</name>
    <dbReference type="NCBI Taxonomy" id="35525"/>
    <lineage>
        <taxon>Eukaryota</taxon>
        <taxon>Metazoa</taxon>
        <taxon>Ecdysozoa</taxon>
        <taxon>Arthropoda</taxon>
        <taxon>Crustacea</taxon>
        <taxon>Branchiopoda</taxon>
        <taxon>Diplostraca</taxon>
        <taxon>Cladocera</taxon>
        <taxon>Anomopoda</taxon>
        <taxon>Daphniidae</taxon>
        <taxon>Daphnia</taxon>
    </lineage>
</organism>
<feature type="compositionally biased region" description="Polar residues" evidence="1">
    <location>
        <begin position="63"/>
        <end position="72"/>
    </location>
</feature>
<feature type="compositionally biased region" description="Basic and acidic residues" evidence="1">
    <location>
        <begin position="74"/>
        <end position="92"/>
    </location>
</feature>
<evidence type="ECO:0000313" key="3">
    <source>
        <dbReference type="Proteomes" id="UP000076858"/>
    </source>
</evidence>
<feature type="region of interest" description="Disordered" evidence="1">
    <location>
        <begin position="35"/>
        <end position="111"/>
    </location>
</feature>
<sequence length="111" mass="12956">MFDLIYYNPDDGERLSNATEKLQMRLKPYEVEALSLENQAEREESTGNAILDERLAEEEEMSQNENNPQTEINYEDKQPDEADEDKQIGDVEKVEEEEEEDAMPVPQVCLW</sequence>
<dbReference type="AlphaFoldDB" id="A0A164T226"/>
<accession>A0A164T226</accession>
<evidence type="ECO:0000256" key="1">
    <source>
        <dbReference type="SAM" id="MobiDB-lite"/>
    </source>
</evidence>
<reference evidence="2 3" key="1">
    <citation type="submission" date="2016-03" db="EMBL/GenBank/DDBJ databases">
        <title>EvidentialGene: Evidence-directed Construction of Genes on Genomes.</title>
        <authorList>
            <person name="Gilbert D.G."/>
            <person name="Choi J.-H."/>
            <person name="Mockaitis K."/>
            <person name="Colbourne J."/>
            <person name="Pfrender M."/>
        </authorList>
    </citation>
    <scope>NUCLEOTIDE SEQUENCE [LARGE SCALE GENOMIC DNA]</scope>
    <source>
        <strain evidence="2 3">Xinb3</strain>
        <tissue evidence="2">Complete organism</tissue>
    </source>
</reference>
<gene>
    <name evidence="2" type="ORF">APZ42_025461</name>
</gene>